<reference evidence="6" key="1">
    <citation type="submission" date="2019-05" db="EMBL/GenBank/DDBJ databases">
        <title>Annotation for the trematode Paragonimus heterotremus.</title>
        <authorList>
            <person name="Choi Y.-J."/>
        </authorList>
    </citation>
    <scope>NUCLEOTIDE SEQUENCE</scope>
    <source>
        <strain evidence="6">LC</strain>
    </source>
</reference>
<feature type="domain" description="LIM zinc-binding" evidence="5">
    <location>
        <begin position="56"/>
        <end position="117"/>
    </location>
</feature>
<evidence type="ECO:0000256" key="3">
    <source>
        <dbReference type="ARBA" id="ARBA00023038"/>
    </source>
</evidence>
<dbReference type="PROSITE" id="PS50023">
    <property type="entry name" value="LIM_DOMAIN_2"/>
    <property type="match status" value="1"/>
</dbReference>
<dbReference type="CDD" id="cd08368">
    <property type="entry name" value="LIM"/>
    <property type="match status" value="1"/>
</dbReference>
<protein>
    <recommendedName>
        <fullName evidence="5">LIM zinc-binding domain-containing protein</fullName>
    </recommendedName>
</protein>
<dbReference type="OrthoDB" id="6236348at2759"/>
<gene>
    <name evidence="6" type="ORF">PHET_05893</name>
</gene>
<sequence>MTQSTELESFGEKNSVIKRHENNDLVDQTRSSETHKRLWNFKNPFSLSSVLPMSNVMCHTCGRAIWTGCEYVHVSGKPHHASCLVCAACHILLADKPFAVDKKQFFCLKHIGHIQQVT</sequence>
<comment type="caution">
    <text evidence="6">The sequence shown here is derived from an EMBL/GenBank/DDBJ whole genome shotgun (WGS) entry which is preliminary data.</text>
</comment>
<dbReference type="AlphaFoldDB" id="A0A8J4TGS9"/>
<proteinExistence type="predicted"/>
<name>A0A8J4TGS9_9TREM</name>
<dbReference type="EMBL" id="LUCH01002785">
    <property type="protein sequence ID" value="KAF5400981.1"/>
    <property type="molecule type" value="Genomic_DNA"/>
</dbReference>
<dbReference type="SMART" id="SM00132">
    <property type="entry name" value="LIM"/>
    <property type="match status" value="1"/>
</dbReference>
<dbReference type="Proteomes" id="UP000748531">
    <property type="component" value="Unassembled WGS sequence"/>
</dbReference>
<keyword evidence="7" id="KW-1185">Reference proteome</keyword>
<evidence type="ECO:0000313" key="7">
    <source>
        <dbReference type="Proteomes" id="UP000748531"/>
    </source>
</evidence>
<keyword evidence="2 4" id="KW-0862">Zinc</keyword>
<dbReference type="InterPro" id="IPR001781">
    <property type="entry name" value="Znf_LIM"/>
</dbReference>
<keyword evidence="1 4" id="KW-0479">Metal-binding</keyword>
<accession>A0A8J4TGS9</accession>
<evidence type="ECO:0000256" key="4">
    <source>
        <dbReference type="PROSITE-ProRule" id="PRU00125"/>
    </source>
</evidence>
<dbReference type="Gene3D" id="2.10.110.10">
    <property type="entry name" value="Cysteine Rich Protein"/>
    <property type="match status" value="1"/>
</dbReference>
<keyword evidence="3 4" id="KW-0440">LIM domain</keyword>
<dbReference type="GO" id="GO:0046872">
    <property type="term" value="F:metal ion binding"/>
    <property type="evidence" value="ECO:0007669"/>
    <property type="project" value="UniProtKB-KW"/>
</dbReference>
<organism evidence="6 7">
    <name type="scientific">Paragonimus heterotremus</name>
    <dbReference type="NCBI Taxonomy" id="100268"/>
    <lineage>
        <taxon>Eukaryota</taxon>
        <taxon>Metazoa</taxon>
        <taxon>Spiralia</taxon>
        <taxon>Lophotrochozoa</taxon>
        <taxon>Platyhelminthes</taxon>
        <taxon>Trematoda</taxon>
        <taxon>Digenea</taxon>
        <taxon>Plagiorchiida</taxon>
        <taxon>Troglotremata</taxon>
        <taxon>Troglotrematidae</taxon>
        <taxon>Paragonimus</taxon>
    </lineage>
</organism>
<evidence type="ECO:0000259" key="5">
    <source>
        <dbReference type="PROSITE" id="PS50023"/>
    </source>
</evidence>
<dbReference type="PROSITE" id="PS00478">
    <property type="entry name" value="LIM_DOMAIN_1"/>
    <property type="match status" value="1"/>
</dbReference>
<dbReference type="Pfam" id="PF00412">
    <property type="entry name" value="LIM"/>
    <property type="match status" value="1"/>
</dbReference>
<evidence type="ECO:0000313" key="6">
    <source>
        <dbReference type="EMBL" id="KAF5400981.1"/>
    </source>
</evidence>
<evidence type="ECO:0000256" key="2">
    <source>
        <dbReference type="ARBA" id="ARBA00022833"/>
    </source>
</evidence>
<evidence type="ECO:0000256" key="1">
    <source>
        <dbReference type="ARBA" id="ARBA00022723"/>
    </source>
</evidence>